<organism evidence="2 3">
    <name type="scientific">Marinoscillum luteum</name>
    <dbReference type="NCBI Taxonomy" id="861051"/>
    <lineage>
        <taxon>Bacteria</taxon>
        <taxon>Pseudomonadati</taxon>
        <taxon>Bacteroidota</taxon>
        <taxon>Cytophagia</taxon>
        <taxon>Cytophagales</taxon>
        <taxon>Reichenbachiellaceae</taxon>
        <taxon>Marinoscillum</taxon>
    </lineage>
</organism>
<gene>
    <name evidence="2" type="ORF">ACHKAR_09125</name>
</gene>
<name>A0ABW7NAV6_9BACT</name>
<sequence length="94" mass="9767">MTKSVNDLGVIERVKAPTPKFFRVLRNIGLTLAAVSGAVLAAPVALPVALVTAAAYVGVAGGVLTAVSQATVDEEELSLQQAAQKLHRNQFLTL</sequence>
<keyword evidence="1" id="KW-1133">Transmembrane helix</keyword>
<dbReference type="RefSeq" id="WP_395417149.1">
    <property type="nucleotide sequence ID" value="NZ_JBIPKE010000015.1"/>
</dbReference>
<keyword evidence="1" id="KW-0812">Transmembrane</keyword>
<evidence type="ECO:0000313" key="2">
    <source>
        <dbReference type="EMBL" id="MFH6983599.1"/>
    </source>
</evidence>
<evidence type="ECO:0008006" key="4">
    <source>
        <dbReference type="Google" id="ProtNLM"/>
    </source>
</evidence>
<dbReference type="EMBL" id="JBIPKE010000015">
    <property type="protein sequence ID" value="MFH6983599.1"/>
    <property type="molecule type" value="Genomic_DNA"/>
</dbReference>
<comment type="caution">
    <text evidence="2">The sequence shown here is derived from an EMBL/GenBank/DDBJ whole genome shotgun (WGS) entry which is preliminary data.</text>
</comment>
<keyword evidence="1" id="KW-0472">Membrane</keyword>
<keyword evidence="3" id="KW-1185">Reference proteome</keyword>
<accession>A0ABW7NAV6</accession>
<protein>
    <recommendedName>
        <fullName evidence="4">Holin</fullName>
    </recommendedName>
</protein>
<feature type="transmembrane region" description="Helical" evidence="1">
    <location>
        <begin position="21"/>
        <end position="42"/>
    </location>
</feature>
<dbReference type="Proteomes" id="UP001610063">
    <property type="component" value="Unassembled WGS sequence"/>
</dbReference>
<reference evidence="2 3" key="1">
    <citation type="journal article" date="2013" name="Int. J. Syst. Evol. Microbiol.">
        <title>Marinoscillum luteum sp. nov., isolated from marine sediment.</title>
        <authorList>
            <person name="Cha I.T."/>
            <person name="Park S.J."/>
            <person name="Kim S.J."/>
            <person name="Kim J.G."/>
            <person name="Jung M.Y."/>
            <person name="Shin K.S."/>
            <person name="Kwon K.K."/>
            <person name="Yang S.H."/>
            <person name="Seo Y.S."/>
            <person name="Rhee S.K."/>
        </authorList>
    </citation>
    <scope>NUCLEOTIDE SEQUENCE [LARGE SCALE GENOMIC DNA]</scope>
    <source>
        <strain evidence="2 3">KCTC 23939</strain>
    </source>
</reference>
<evidence type="ECO:0000256" key="1">
    <source>
        <dbReference type="SAM" id="Phobius"/>
    </source>
</evidence>
<evidence type="ECO:0000313" key="3">
    <source>
        <dbReference type="Proteomes" id="UP001610063"/>
    </source>
</evidence>
<proteinExistence type="predicted"/>